<feature type="transmembrane region" description="Helical" evidence="1">
    <location>
        <begin position="95"/>
        <end position="116"/>
    </location>
</feature>
<organism evidence="2 3">
    <name type="scientific">Pleionea litopenaei</name>
    <dbReference type="NCBI Taxonomy" id="3070815"/>
    <lineage>
        <taxon>Bacteria</taxon>
        <taxon>Pseudomonadati</taxon>
        <taxon>Pseudomonadota</taxon>
        <taxon>Gammaproteobacteria</taxon>
        <taxon>Oceanospirillales</taxon>
        <taxon>Pleioneaceae</taxon>
        <taxon>Pleionea</taxon>
    </lineage>
</organism>
<keyword evidence="1" id="KW-0812">Transmembrane</keyword>
<keyword evidence="3" id="KW-1185">Reference proteome</keyword>
<feature type="transmembrane region" description="Helical" evidence="1">
    <location>
        <begin position="24"/>
        <end position="44"/>
    </location>
</feature>
<evidence type="ECO:0000313" key="2">
    <source>
        <dbReference type="EMBL" id="WMS86767.1"/>
    </source>
</evidence>
<accession>A0AA51X606</accession>
<evidence type="ECO:0000256" key="1">
    <source>
        <dbReference type="SAM" id="Phobius"/>
    </source>
</evidence>
<keyword evidence="1" id="KW-1133">Transmembrane helix</keyword>
<evidence type="ECO:0000313" key="3">
    <source>
        <dbReference type="Proteomes" id="UP001239782"/>
    </source>
</evidence>
<proteinExistence type="predicted"/>
<dbReference type="RefSeq" id="WP_309201912.1">
    <property type="nucleotide sequence ID" value="NZ_CP133548.1"/>
</dbReference>
<gene>
    <name evidence="2" type="ORF">Q9312_16215</name>
</gene>
<dbReference type="AlphaFoldDB" id="A0AA51X606"/>
<keyword evidence="1" id="KW-0472">Membrane</keyword>
<sequence>MTLFLHSSEDSSFSRRLTSRSQRLSLSCIVAIAMFSLIFAKAVAADQPWRVEVNDGEAYLVEVAKGVDSQRFPITYTSPGIRFIKSFQANPNIDVLIYFSGAAGTSVIVDIEYALLIDRESGKLIADLPWRYQDSSGEKYFTQPQWSFFSDKIEVHDEQSGLRKTITW</sequence>
<dbReference type="EMBL" id="CP133548">
    <property type="protein sequence ID" value="WMS86767.1"/>
    <property type="molecule type" value="Genomic_DNA"/>
</dbReference>
<dbReference type="Proteomes" id="UP001239782">
    <property type="component" value="Chromosome"/>
</dbReference>
<protein>
    <submittedName>
        <fullName evidence="2">Uncharacterized protein</fullName>
    </submittedName>
</protein>
<dbReference type="KEGG" id="plei:Q9312_16215"/>
<reference evidence="2 3" key="1">
    <citation type="submission" date="2023-08" db="EMBL/GenBank/DDBJ databases">
        <title>Pleionea litopenaei sp. nov., isolated from stomach of juvenile Litopenaeus vannamei.</title>
        <authorList>
            <person name="Rho A.M."/>
            <person name="Hwang C.Y."/>
        </authorList>
    </citation>
    <scope>NUCLEOTIDE SEQUENCE [LARGE SCALE GENOMIC DNA]</scope>
    <source>
        <strain evidence="2 3">HL-JVS1</strain>
    </source>
</reference>
<name>A0AA51X606_9GAMM</name>